<feature type="compositionally biased region" description="Pro residues" evidence="1">
    <location>
        <begin position="659"/>
        <end position="668"/>
    </location>
</feature>
<proteinExistence type="predicted"/>
<feature type="region of interest" description="Disordered" evidence="1">
    <location>
        <begin position="524"/>
        <end position="603"/>
    </location>
</feature>
<name>A0A1G6BI44_9HYPH</name>
<reference evidence="2 3" key="1">
    <citation type="submission" date="2016-10" db="EMBL/GenBank/DDBJ databases">
        <authorList>
            <person name="de Groot N.N."/>
        </authorList>
    </citation>
    <scope>NUCLEOTIDE SEQUENCE [LARGE SCALE GENOMIC DNA]</scope>
    <source>
        <strain evidence="2 3">ATCC 35022</strain>
    </source>
</reference>
<sequence length="687" mass="74494">MTSDHQNGETQICDLVENAEAVPDDSGKPRLFVESAAPDRTVAALRDILVGAGGLFDRGVPVRLARDQIQHGVVAQILTPDVLVLLVHRVCRPYALKEKKDGSIVEVDVRLPRAFAVMYLDWRGEWRLPPLNGIASAPLLQEDGTILSAEGYDPASGMWRERVPDLRHLVAEHPSRSDAETSLRLIRHTFRTFCFADACLVTEDGIAVVDIGRPPGKDESAFLVALLTAVCRPSLHHAPGILFRAAPLSGAGAGKGLLARCIAMIAFGREPHAVTGGIKAEELEKRITAELIEGSPVLFLDNLNNTAFRSDLLASAITERPARVRVLGRSQMVPLNPSALIVLTGNGLTVSEDLARRFITIELDPKTEDPEARRFSNDIRLEVTRDRTRLLAAALTIWRWGRLGQDLPSGRPLGSFETWCQWVRDPLLALDCMDPVARIAEAKAQDGRRLNTAELFTTWWERHQDRPIALRDLDDSVRQLIDPHGRGRQFVAAQLGKLVGTRLAGLVLTRAAAAGKWGSATFAMEKAPGHDNGRNQDDPQPGGPKALHHLYSSATGEKDDRGGANDAGIMSNSENAGSPERHRGHRGHRAQEWSAPDENPWSPCSSDVGGVGAIPPYADAVRDDHGGHRGGIGSVEAAPATVGQSQDCANPADAACPEGPMPPMPPMPSGTRDETDDEPFEGWSMRL</sequence>
<dbReference type="STRING" id="665467.SAMN02982931_01477"/>
<dbReference type="EMBL" id="FMXQ01000003">
    <property type="protein sequence ID" value="SDB20253.1"/>
    <property type="molecule type" value="Genomic_DNA"/>
</dbReference>
<dbReference type="Proteomes" id="UP000199071">
    <property type="component" value="Unassembled WGS sequence"/>
</dbReference>
<evidence type="ECO:0000313" key="3">
    <source>
        <dbReference type="Proteomes" id="UP000199071"/>
    </source>
</evidence>
<feature type="compositionally biased region" description="Basic and acidic residues" evidence="1">
    <location>
        <begin position="527"/>
        <end position="537"/>
    </location>
</feature>
<organism evidence="2 3">
    <name type="scientific">Bauldia litoralis</name>
    <dbReference type="NCBI Taxonomy" id="665467"/>
    <lineage>
        <taxon>Bacteria</taxon>
        <taxon>Pseudomonadati</taxon>
        <taxon>Pseudomonadota</taxon>
        <taxon>Alphaproteobacteria</taxon>
        <taxon>Hyphomicrobiales</taxon>
        <taxon>Kaistiaceae</taxon>
        <taxon>Bauldia</taxon>
    </lineage>
</organism>
<gene>
    <name evidence="2" type="ORF">SAMN02982931_01477</name>
</gene>
<keyword evidence="3" id="KW-1185">Reference proteome</keyword>
<accession>A0A1G6BI44</accession>
<feature type="region of interest" description="Disordered" evidence="1">
    <location>
        <begin position="641"/>
        <end position="687"/>
    </location>
</feature>
<evidence type="ECO:0000256" key="1">
    <source>
        <dbReference type="SAM" id="MobiDB-lite"/>
    </source>
</evidence>
<protein>
    <submittedName>
        <fullName evidence="2">Uncharacterized protein</fullName>
    </submittedName>
</protein>
<dbReference type="AlphaFoldDB" id="A0A1G6BI44"/>
<evidence type="ECO:0000313" key="2">
    <source>
        <dbReference type="EMBL" id="SDB20253.1"/>
    </source>
</evidence>